<dbReference type="Pfam" id="PF03732">
    <property type="entry name" value="Retrotrans_gag"/>
    <property type="match status" value="1"/>
</dbReference>
<reference evidence="2" key="1">
    <citation type="submission" date="2018-05" db="EMBL/GenBank/DDBJ databases">
        <title>Draft genome of Mucuna pruriens seed.</title>
        <authorList>
            <person name="Nnadi N.E."/>
            <person name="Vos R."/>
            <person name="Hasami M.H."/>
            <person name="Devisetty U.K."/>
            <person name="Aguiy J.C."/>
        </authorList>
    </citation>
    <scope>NUCLEOTIDE SEQUENCE [LARGE SCALE GENOMIC DNA]</scope>
    <source>
        <strain evidence="2">JCA_2017</strain>
    </source>
</reference>
<evidence type="ECO:0000313" key="3">
    <source>
        <dbReference type="Proteomes" id="UP000257109"/>
    </source>
</evidence>
<dbReference type="PANTHER" id="PTHR35046">
    <property type="entry name" value="ZINC KNUCKLE (CCHC-TYPE) FAMILY PROTEIN"/>
    <property type="match status" value="1"/>
</dbReference>
<proteinExistence type="predicted"/>
<sequence length="83" mass="9962">MCVVKIFSCQSYSEGKKVKLVALEFTDYTLKERTRYGERSIRTWDEMKAIMRRRFVLSYFHRELHNKLQCLSQGSKGVDDYQK</sequence>
<evidence type="ECO:0000259" key="1">
    <source>
        <dbReference type="Pfam" id="PF03732"/>
    </source>
</evidence>
<dbReference type="EMBL" id="QJKJ01003610">
    <property type="protein sequence ID" value="RDX97617.1"/>
    <property type="molecule type" value="Genomic_DNA"/>
</dbReference>
<dbReference type="Proteomes" id="UP000257109">
    <property type="component" value="Unassembled WGS sequence"/>
</dbReference>
<comment type="caution">
    <text evidence="2">The sequence shown here is derived from an EMBL/GenBank/DDBJ whole genome shotgun (WGS) entry which is preliminary data.</text>
</comment>
<organism evidence="2 3">
    <name type="scientific">Mucuna pruriens</name>
    <name type="common">Velvet bean</name>
    <name type="synonym">Dolichos pruriens</name>
    <dbReference type="NCBI Taxonomy" id="157652"/>
    <lineage>
        <taxon>Eukaryota</taxon>
        <taxon>Viridiplantae</taxon>
        <taxon>Streptophyta</taxon>
        <taxon>Embryophyta</taxon>
        <taxon>Tracheophyta</taxon>
        <taxon>Spermatophyta</taxon>
        <taxon>Magnoliopsida</taxon>
        <taxon>eudicotyledons</taxon>
        <taxon>Gunneridae</taxon>
        <taxon>Pentapetalae</taxon>
        <taxon>rosids</taxon>
        <taxon>fabids</taxon>
        <taxon>Fabales</taxon>
        <taxon>Fabaceae</taxon>
        <taxon>Papilionoideae</taxon>
        <taxon>50 kb inversion clade</taxon>
        <taxon>NPAAA clade</taxon>
        <taxon>indigoferoid/millettioid clade</taxon>
        <taxon>Phaseoleae</taxon>
        <taxon>Mucuna</taxon>
    </lineage>
</organism>
<dbReference type="PANTHER" id="PTHR35046:SF9">
    <property type="entry name" value="RNA-DIRECTED DNA POLYMERASE"/>
    <property type="match status" value="1"/>
</dbReference>
<dbReference type="OrthoDB" id="1731207at2759"/>
<feature type="non-terminal residue" evidence="2">
    <location>
        <position position="1"/>
    </location>
</feature>
<accession>A0A371H4B5</accession>
<keyword evidence="3" id="KW-1185">Reference proteome</keyword>
<evidence type="ECO:0000313" key="2">
    <source>
        <dbReference type="EMBL" id="RDX97617.1"/>
    </source>
</evidence>
<name>A0A371H4B5_MUCPR</name>
<protein>
    <recommendedName>
        <fullName evidence="1">Retrotransposon gag domain-containing protein</fullName>
    </recommendedName>
</protein>
<dbReference type="InterPro" id="IPR005162">
    <property type="entry name" value="Retrotrans_gag_dom"/>
</dbReference>
<dbReference type="AlphaFoldDB" id="A0A371H4B5"/>
<feature type="domain" description="Retrotransposon gag" evidence="1">
    <location>
        <begin position="20"/>
        <end position="82"/>
    </location>
</feature>
<gene>
    <name evidence="2" type="ORF">CR513_19596</name>
</gene>